<evidence type="ECO:0000313" key="3">
    <source>
        <dbReference type="RefSeq" id="XP_030373164.1"/>
    </source>
</evidence>
<sequence>MCTLNKICCCLELRLGALIVGIIDLILVGGGYRAMYYARTAGDIIYFIGLVAVIAHFIACILVIVSYFKEKKIFPMVYLITQIVRLIIIAIGLIMILVNGYTDWVGAEYYAWTAIIIGVSVYFWICIYSWFKALGGSVET</sequence>
<dbReference type="RefSeq" id="XP_030373164.1">
    <property type="nucleotide sequence ID" value="XM_030517304.1"/>
</dbReference>
<keyword evidence="1" id="KW-0812">Transmembrane</keyword>
<gene>
    <name evidence="3" type="primary">LOC115623098</name>
</gene>
<dbReference type="Proteomes" id="UP000504634">
    <property type="component" value="Unplaced"/>
</dbReference>
<keyword evidence="2" id="KW-1185">Reference proteome</keyword>
<name>A0A6J2TAV3_DROLE</name>
<accession>A0A6J2TAV3</accession>
<dbReference type="GeneID" id="115623098"/>
<protein>
    <submittedName>
        <fullName evidence="3">Uncharacterized protein LOC115623098</fullName>
    </submittedName>
</protein>
<evidence type="ECO:0000313" key="2">
    <source>
        <dbReference type="Proteomes" id="UP000504634"/>
    </source>
</evidence>
<dbReference type="OrthoDB" id="7868860at2759"/>
<proteinExistence type="predicted"/>
<evidence type="ECO:0000256" key="1">
    <source>
        <dbReference type="SAM" id="Phobius"/>
    </source>
</evidence>
<dbReference type="AlphaFoldDB" id="A0A6J2TAV3"/>
<organism evidence="2 3">
    <name type="scientific">Drosophila lebanonensis</name>
    <name type="common">Fruit fly</name>
    <name type="synonym">Scaptodrosophila lebanonensis</name>
    <dbReference type="NCBI Taxonomy" id="7225"/>
    <lineage>
        <taxon>Eukaryota</taxon>
        <taxon>Metazoa</taxon>
        <taxon>Ecdysozoa</taxon>
        <taxon>Arthropoda</taxon>
        <taxon>Hexapoda</taxon>
        <taxon>Insecta</taxon>
        <taxon>Pterygota</taxon>
        <taxon>Neoptera</taxon>
        <taxon>Endopterygota</taxon>
        <taxon>Diptera</taxon>
        <taxon>Brachycera</taxon>
        <taxon>Muscomorpha</taxon>
        <taxon>Ephydroidea</taxon>
        <taxon>Drosophilidae</taxon>
        <taxon>Scaptodrosophila</taxon>
    </lineage>
</organism>
<feature type="transmembrane region" description="Helical" evidence="1">
    <location>
        <begin position="12"/>
        <end position="32"/>
    </location>
</feature>
<feature type="transmembrane region" description="Helical" evidence="1">
    <location>
        <begin position="44"/>
        <end position="65"/>
    </location>
</feature>
<keyword evidence="1" id="KW-1133">Transmembrane helix</keyword>
<feature type="transmembrane region" description="Helical" evidence="1">
    <location>
        <begin position="77"/>
        <end position="97"/>
    </location>
</feature>
<reference evidence="3" key="1">
    <citation type="submission" date="2025-08" db="UniProtKB">
        <authorList>
            <consortium name="RefSeq"/>
        </authorList>
    </citation>
    <scope>IDENTIFICATION</scope>
    <source>
        <strain evidence="3">11010-0011.00</strain>
        <tissue evidence="3">Whole body</tissue>
    </source>
</reference>
<feature type="transmembrane region" description="Helical" evidence="1">
    <location>
        <begin position="109"/>
        <end position="131"/>
    </location>
</feature>
<keyword evidence="1" id="KW-0472">Membrane</keyword>